<gene>
    <name evidence="1" type="ORF">RPERSI_LOCUS17091</name>
</gene>
<organism evidence="1 2">
    <name type="scientific">Racocetra persica</name>
    <dbReference type="NCBI Taxonomy" id="160502"/>
    <lineage>
        <taxon>Eukaryota</taxon>
        <taxon>Fungi</taxon>
        <taxon>Fungi incertae sedis</taxon>
        <taxon>Mucoromycota</taxon>
        <taxon>Glomeromycotina</taxon>
        <taxon>Glomeromycetes</taxon>
        <taxon>Diversisporales</taxon>
        <taxon>Gigasporaceae</taxon>
        <taxon>Racocetra</taxon>
    </lineage>
</organism>
<keyword evidence="2" id="KW-1185">Reference proteome</keyword>
<comment type="caution">
    <text evidence="1">The sequence shown here is derived from an EMBL/GenBank/DDBJ whole genome shotgun (WGS) entry which is preliminary data.</text>
</comment>
<evidence type="ECO:0000313" key="1">
    <source>
        <dbReference type="EMBL" id="CAG8777259.1"/>
    </source>
</evidence>
<reference evidence="1" key="1">
    <citation type="submission" date="2021-06" db="EMBL/GenBank/DDBJ databases">
        <authorList>
            <person name="Kallberg Y."/>
            <person name="Tangrot J."/>
            <person name="Rosling A."/>
        </authorList>
    </citation>
    <scope>NUCLEOTIDE SEQUENCE</scope>
    <source>
        <strain evidence="1">MA461A</strain>
    </source>
</reference>
<sequence>MPSIISVEPDSFDLDDYLTKHSISFGTVTHDNNVRTLKVLPTNFNPTTCDLQNSFHFFAKPTKPIITTCLCKKYHTYFALQHITIPALSPSENTPDSSNSMEINFNMKLFKTLKSFSRSKFQPKHEITHPFLPS</sequence>
<dbReference type="EMBL" id="CAJVQC010043319">
    <property type="protein sequence ID" value="CAG8777259.1"/>
    <property type="molecule type" value="Genomic_DNA"/>
</dbReference>
<evidence type="ECO:0000313" key="2">
    <source>
        <dbReference type="Proteomes" id="UP000789920"/>
    </source>
</evidence>
<dbReference type="Proteomes" id="UP000789920">
    <property type="component" value="Unassembled WGS sequence"/>
</dbReference>
<accession>A0ACA9R4V3</accession>
<feature type="non-terminal residue" evidence="1">
    <location>
        <position position="134"/>
    </location>
</feature>
<name>A0ACA9R4V3_9GLOM</name>
<proteinExistence type="predicted"/>
<protein>
    <submittedName>
        <fullName evidence="1">35355_t:CDS:1</fullName>
    </submittedName>
</protein>